<evidence type="ECO:0000256" key="3">
    <source>
        <dbReference type="ARBA" id="ARBA00019691"/>
    </source>
</evidence>
<evidence type="ECO:0000313" key="10">
    <source>
        <dbReference type="Proteomes" id="UP000054350"/>
    </source>
</evidence>
<keyword evidence="4 8" id="KW-0805">Transcription regulation</keyword>
<evidence type="ECO:0000256" key="4">
    <source>
        <dbReference type="ARBA" id="ARBA00023015"/>
    </source>
</evidence>
<evidence type="ECO:0000256" key="1">
    <source>
        <dbReference type="ARBA" id="ARBA00004123"/>
    </source>
</evidence>
<protein>
    <recommendedName>
        <fullName evidence="3 8">Mediator of RNA polymerase II transcription subunit 21</fullName>
    </recommendedName>
</protein>
<keyword evidence="6 8" id="KW-0804">Transcription</keyword>
<dbReference type="Proteomes" id="UP000054350">
    <property type="component" value="Unassembled WGS sequence"/>
</dbReference>
<evidence type="ECO:0000313" key="9">
    <source>
        <dbReference type="EMBL" id="KNE59460.1"/>
    </source>
</evidence>
<evidence type="ECO:0000256" key="6">
    <source>
        <dbReference type="ARBA" id="ARBA00023163"/>
    </source>
</evidence>
<name>A0A0L0SAQ3_ALLM3</name>
<dbReference type="Gene3D" id="6.10.280.10">
    <property type="entry name" value="Mediator complex, subunit Med21"/>
    <property type="match status" value="1"/>
</dbReference>
<keyword evidence="5 8" id="KW-0010">Activator</keyword>
<evidence type="ECO:0000256" key="7">
    <source>
        <dbReference type="ARBA" id="ARBA00023242"/>
    </source>
</evidence>
<dbReference type="EMBL" id="GG745334">
    <property type="protein sequence ID" value="KNE59460.1"/>
    <property type="molecule type" value="Genomic_DNA"/>
</dbReference>
<dbReference type="AlphaFoldDB" id="A0A0L0SAQ3"/>
<comment type="subunit">
    <text evidence="8">Component of the Mediator complex.</text>
</comment>
<comment type="function">
    <text evidence="8">Component of the Mediator complex, a coactivator involved in the regulated transcription of nearly all RNA polymerase II-dependent genes. Mediator functions as a bridge to convey information from gene-specific regulatory proteins to the basal RNA polymerase II transcription machinery. Mediator is recruited to promoters by direct interactions with regulatory proteins and serves as a scaffold for the assembly of a functional preinitiation complex with RNA polymerase II and the general transcription factors.</text>
</comment>
<dbReference type="PANTHER" id="PTHR13381">
    <property type="entry name" value="RNA POLYMERASE II HOLOENZYME COMPONENT SRB7"/>
    <property type="match status" value="1"/>
</dbReference>
<comment type="subcellular location">
    <subcellularLocation>
        <location evidence="1 8">Nucleus</location>
    </subcellularLocation>
</comment>
<dbReference type="OMA" id="TKDICAV"/>
<dbReference type="GO" id="GO:0006357">
    <property type="term" value="P:regulation of transcription by RNA polymerase II"/>
    <property type="evidence" value="ECO:0007669"/>
    <property type="project" value="TreeGrafter"/>
</dbReference>
<dbReference type="GO" id="GO:0016592">
    <property type="term" value="C:mediator complex"/>
    <property type="evidence" value="ECO:0007669"/>
    <property type="project" value="UniProtKB-UniRule"/>
</dbReference>
<dbReference type="VEuPathDB" id="FungiDB:AMAG_03737"/>
<evidence type="ECO:0000256" key="8">
    <source>
        <dbReference type="RuleBase" id="RU366036"/>
    </source>
</evidence>
<dbReference type="SUPFAM" id="SSF140718">
    <property type="entry name" value="Mediator hinge subcomplex-like"/>
    <property type="match status" value="1"/>
</dbReference>
<dbReference type="PANTHER" id="PTHR13381:SF0">
    <property type="entry name" value="MEDIATOR OF RNA POLYMERASE II TRANSCRIPTION SUBUNIT 21"/>
    <property type="match status" value="1"/>
</dbReference>
<comment type="similarity">
    <text evidence="2 8">Belongs to the Mediator complex subunit 21 family.</text>
</comment>
<organism evidence="9 10">
    <name type="scientific">Allomyces macrogynus (strain ATCC 38327)</name>
    <name type="common">Allomyces javanicus var. macrogynus</name>
    <dbReference type="NCBI Taxonomy" id="578462"/>
    <lineage>
        <taxon>Eukaryota</taxon>
        <taxon>Fungi</taxon>
        <taxon>Fungi incertae sedis</taxon>
        <taxon>Blastocladiomycota</taxon>
        <taxon>Blastocladiomycetes</taxon>
        <taxon>Blastocladiales</taxon>
        <taxon>Blastocladiaceae</taxon>
        <taxon>Allomyces</taxon>
    </lineage>
</organism>
<reference evidence="9 10" key="1">
    <citation type="submission" date="2009-11" db="EMBL/GenBank/DDBJ databases">
        <title>Annotation of Allomyces macrogynus ATCC 38327.</title>
        <authorList>
            <consortium name="The Broad Institute Genome Sequencing Platform"/>
            <person name="Russ C."/>
            <person name="Cuomo C."/>
            <person name="Burger G."/>
            <person name="Gray M.W."/>
            <person name="Holland P.W.H."/>
            <person name="King N."/>
            <person name="Lang F.B.F."/>
            <person name="Roger A.J."/>
            <person name="Ruiz-Trillo I."/>
            <person name="Young S.K."/>
            <person name="Zeng Q."/>
            <person name="Gargeya S."/>
            <person name="Fitzgerald M."/>
            <person name="Haas B."/>
            <person name="Abouelleil A."/>
            <person name="Alvarado L."/>
            <person name="Arachchi H.M."/>
            <person name="Berlin A."/>
            <person name="Chapman S.B."/>
            <person name="Gearin G."/>
            <person name="Goldberg J."/>
            <person name="Griggs A."/>
            <person name="Gujja S."/>
            <person name="Hansen M."/>
            <person name="Heiman D."/>
            <person name="Howarth C."/>
            <person name="Larimer J."/>
            <person name="Lui A."/>
            <person name="MacDonald P.J.P."/>
            <person name="McCowen C."/>
            <person name="Montmayeur A."/>
            <person name="Murphy C."/>
            <person name="Neiman D."/>
            <person name="Pearson M."/>
            <person name="Priest M."/>
            <person name="Roberts A."/>
            <person name="Saif S."/>
            <person name="Shea T."/>
            <person name="Sisk P."/>
            <person name="Stolte C."/>
            <person name="Sykes S."/>
            <person name="Wortman J."/>
            <person name="Nusbaum C."/>
            <person name="Birren B."/>
        </authorList>
    </citation>
    <scope>NUCLEOTIDE SEQUENCE [LARGE SCALE GENOMIC DNA]</scope>
    <source>
        <strain evidence="9 10">ATCC 38327</strain>
    </source>
</reference>
<dbReference type="OrthoDB" id="526653at2759"/>
<dbReference type="Pfam" id="PF11221">
    <property type="entry name" value="Med21"/>
    <property type="match status" value="1"/>
</dbReference>
<evidence type="ECO:0000256" key="2">
    <source>
        <dbReference type="ARBA" id="ARBA00005770"/>
    </source>
</evidence>
<gene>
    <name evidence="9" type="ORF">AMAG_03737</name>
</gene>
<accession>A0A0L0SAQ3</accession>
<dbReference type="STRING" id="578462.A0A0L0SAQ3"/>
<dbReference type="InterPro" id="IPR037212">
    <property type="entry name" value="Med7/Med21-like"/>
</dbReference>
<keyword evidence="7 8" id="KW-0539">Nucleus</keyword>
<keyword evidence="10" id="KW-1185">Reference proteome</keyword>
<reference evidence="10" key="2">
    <citation type="submission" date="2009-11" db="EMBL/GenBank/DDBJ databases">
        <title>The Genome Sequence of Allomyces macrogynus strain ATCC 38327.</title>
        <authorList>
            <consortium name="The Broad Institute Genome Sequencing Platform"/>
            <person name="Russ C."/>
            <person name="Cuomo C."/>
            <person name="Shea T."/>
            <person name="Young S.K."/>
            <person name="Zeng Q."/>
            <person name="Koehrsen M."/>
            <person name="Haas B."/>
            <person name="Borodovsky M."/>
            <person name="Guigo R."/>
            <person name="Alvarado L."/>
            <person name="Berlin A."/>
            <person name="Borenstein D."/>
            <person name="Chen Z."/>
            <person name="Engels R."/>
            <person name="Freedman E."/>
            <person name="Gellesch M."/>
            <person name="Goldberg J."/>
            <person name="Griggs A."/>
            <person name="Gujja S."/>
            <person name="Heiman D."/>
            <person name="Hepburn T."/>
            <person name="Howarth C."/>
            <person name="Jen D."/>
            <person name="Larson L."/>
            <person name="Lewis B."/>
            <person name="Mehta T."/>
            <person name="Park D."/>
            <person name="Pearson M."/>
            <person name="Roberts A."/>
            <person name="Saif S."/>
            <person name="Shenoy N."/>
            <person name="Sisk P."/>
            <person name="Stolte C."/>
            <person name="Sykes S."/>
            <person name="Walk T."/>
            <person name="White J."/>
            <person name="Yandava C."/>
            <person name="Burger G."/>
            <person name="Gray M.W."/>
            <person name="Holland P.W.H."/>
            <person name="King N."/>
            <person name="Lang F.B.F."/>
            <person name="Roger A.J."/>
            <person name="Ruiz-Trillo I."/>
            <person name="Lander E."/>
            <person name="Nusbaum C."/>
        </authorList>
    </citation>
    <scope>NUCLEOTIDE SEQUENCE [LARGE SCALE GENOMIC DNA]</scope>
    <source>
        <strain evidence="10">ATCC 38327</strain>
    </source>
</reference>
<dbReference type="InterPro" id="IPR021384">
    <property type="entry name" value="Mediator_Med21"/>
</dbReference>
<proteinExistence type="inferred from homology"/>
<evidence type="ECO:0000256" key="5">
    <source>
        <dbReference type="ARBA" id="ARBA00023159"/>
    </source>
</evidence>
<sequence length="207" mass="22519">MSQAIPSTTAGHPAALRHPLQNVAIHSSTTSSSNGQANAVTGPVPPVVMAQQYAALVEHISNRDRITVLQDQIEGFATKLHDATAYMNVRAAMAVVNPQFPVTRVNVNSEEEETFKRNLDDFARDITQRTKDICAVIDTLPPVLATPETFQPAFDRLDAEHGVALDELKQSITVGERMLEAIRRTEKAILDAELQFAQGHDAVVSVA</sequence>
<dbReference type="GO" id="GO:0003712">
    <property type="term" value="F:transcription coregulator activity"/>
    <property type="evidence" value="ECO:0007669"/>
    <property type="project" value="TreeGrafter"/>
</dbReference>